<dbReference type="Proteomes" id="UP001057402">
    <property type="component" value="Chromosome 8"/>
</dbReference>
<reference evidence="2" key="1">
    <citation type="journal article" date="2023" name="Front. Plant Sci.">
        <title>Chromosomal-level genome assembly of Melastoma candidum provides insights into trichome evolution.</title>
        <authorList>
            <person name="Zhong Y."/>
            <person name="Wu W."/>
            <person name="Sun C."/>
            <person name="Zou P."/>
            <person name="Liu Y."/>
            <person name="Dai S."/>
            <person name="Zhou R."/>
        </authorList>
    </citation>
    <scope>NUCLEOTIDE SEQUENCE [LARGE SCALE GENOMIC DNA]</scope>
</reference>
<proteinExistence type="predicted"/>
<organism evidence="1 2">
    <name type="scientific">Melastoma candidum</name>
    <dbReference type="NCBI Taxonomy" id="119954"/>
    <lineage>
        <taxon>Eukaryota</taxon>
        <taxon>Viridiplantae</taxon>
        <taxon>Streptophyta</taxon>
        <taxon>Embryophyta</taxon>
        <taxon>Tracheophyta</taxon>
        <taxon>Spermatophyta</taxon>
        <taxon>Magnoliopsida</taxon>
        <taxon>eudicotyledons</taxon>
        <taxon>Gunneridae</taxon>
        <taxon>Pentapetalae</taxon>
        <taxon>rosids</taxon>
        <taxon>malvids</taxon>
        <taxon>Myrtales</taxon>
        <taxon>Melastomataceae</taxon>
        <taxon>Melastomatoideae</taxon>
        <taxon>Melastomateae</taxon>
        <taxon>Melastoma</taxon>
    </lineage>
</organism>
<comment type="caution">
    <text evidence="1">The sequence shown here is derived from an EMBL/GenBank/DDBJ whole genome shotgun (WGS) entry which is preliminary data.</text>
</comment>
<gene>
    <name evidence="1" type="ORF">MLD38_029402</name>
</gene>
<evidence type="ECO:0000313" key="1">
    <source>
        <dbReference type="EMBL" id="KAI4331192.1"/>
    </source>
</evidence>
<accession>A0ACB9N407</accession>
<name>A0ACB9N407_9MYRT</name>
<keyword evidence="2" id="KW-1185">Reference proteome</keyword>
<sequence length="1678" mass="184942">MAPKSGKGKPGKAKSEKKRKDEKVVPSVLDIAIVTPYDTQIILKGISTDKILDVRRLLANHVETCHLTNYSLSHEVKGTRLNDKLDVMALRPCLLTMVEEDYTYEVQALTHVRRLHDIVACTTRFSRHRNPGEVAKSSPRSPDGGPKSCKSLLHQGNGGSSESLASSSPSVVSAMSPSLDMVAIHPTPKLSEFYDFLSFSHLSPPILSLKRCKNADGEGKRDGEHFRIQVKICNGKLINVVASVKGFYAEGKVAQQSHSLVDLLQQLSRAFANAYQSLMNAFVDHNKFGNLPYGFRSNTWLVPPSVMDSPSSFPPLPTEDESWGGSGGGQGRHGENDLHPWARDFAILASLPCETEEERVVRDRKAFLLHGRFVDAAIFKAVEAIQHVIDSDLGANCKGNCAAGSILEKRVGDLAIAVKRDTANTNWKCERKLNSGLQAEEVSRRNLLKGITADESVIVHDTTSLGNVVVRHCGYTAQVKVVVKKTGKVEGRDLLIEDLPNGGANSLNLNSLRVLLQKSGEMESPRGVHSTEAGRMKNLVRNVIKQSMSELDWEPVLSERRSIRWELGSCWVQHLQKKDPPAESQSKSKEDINGSEQQVKGLGKQFKLLKEREKKESTDATTVNSGERNCYSVPDSNSANQGDCESTSGSELKNLVSEEAFLRLKKSGTDLHLKSSDELLKLAYKYYDEVALQKLVTDFGSLELSPVDGHTLTDFTHLRGLQMHSLGRVVEHSNKLPHIQSLCIHEMISRAFKHAFRAVVASVERTTGLPEAIAACLNFLFGSNRMKDADPILNGDYDLKLEWLRKFLSRRFCWTMRDEFQHLRKFSLLRGLCHKIGLELAPRDYDMDSPEPFRKHDIISMVPVCKHVVCSSADGRTLLESSKIALDKGKLEDAVNYGTKALAKMIAVCGPCHRTTASAYSLLAVVLYHTGDFNQATIYQQKALDINERELGLDHPDTMKSYGDLSVFYYRLQHIELALKYVNRALFLLHFTCGLSHPNTAATYINVAMMEEGLGNVNVALRYLHEALKCNQRLLGAEHIQTAASFHAIAIALSLMEAYSLSVQHEQTTLKILQAKLGPDDLRTQDAAAWLQYFESKALEQQEAARNGIPKPDASIASKGHLSVSDLLDYINPDEDFRKNGALRKQRRAKAMQLDDAANEVHAEPCDEGENAAISDTGGRIPVAEIGISTRTDSEVIMGVVEPEKSDEATKYAWTAMNIKEIASDEGWQEANPKSRASRRKPMLSNLNISRSEYVPVSSRREVISPARKAPVKSLETIVQSPQKQVKASTLSTAEDLEKPQGKVSLPTVSPTSASLASIASKSISYKEVALAPPGTVLKPLVETVEEHNEGTLETQVLKAPSNTPDDEGKNGLPVEVRQEDESKGSDEDGGSSNYQECVSDDQVKLCNGTTDGKPREVNGSKLSAAAEPFSPVTSSMFHHMSKTAATGAYDLGASQRIPCGPRSPLYYRMNSSFRMTHGQWGCENPKRGSNGNSPPRIMNPDAPEFMPRRTSPKGQSDPKPSSELPFGHDTITREENLAAVDEKGDELDGNSNQCFRETEKSELARQILLTFIVNTVQNTTDPASINNPDVAGNKRENSDMSDAVANDSAIIKIYHRNEKKTPPASEFPEQVKERPASKNSDGEGFIVVTKRRRNRQKLAGGVTGLHNNQQSLCTSVR</sequence>
<protein>
    <submittedName>
        <fullName evidence="1">Uncharacterized protein</fullName>
    </submittedName>
</protein>
<dbReference type="EMBL" id="CM042887">
    <property type="protein sequence ID" value="KAI4331192.1"/>
    <property type="molecule type" value="Genomic_DNA"/>
</dbReference>
<evidence type="ECO:0000313" key="2">
    <source>
        <dbReference type="Proteomes" id="UP001057402"/>
    </source>
</evidence>